<feature type="compositionally biased region" description="Pro residues" evidence="6">
    <location>
        <begin position="382"/>
        <end position="401"/>
    </location>
</feature>
<feature type="domain" description="RRM" evidence="7">
    <location>
        <begin position="406"/>
        <end position="487"/>
    </location>
</feature>
<dbReference type="GO" id="GO:0005730">
    <property type="term" value="C:nucleolus"/>
    <property type="evidence" value="ECO:0007669"/>
    <property type="project" value="TreeGrafter"/>
</dbReference>
<comment type="subcellular location">
    <subcellularLocation>
        <location evidence="1">Nucleus</location>
    </subcellularLocation>
</comment>
<feature type="compositionally biased region" description="Basic and acidic residues" evidence="6">
    <location>
        <begin position="195"/>
        <end position="205"/>
    </location>
</feature>
<feature type="region of interest" description="Disordered" evidence="6">
    <location>
        <begin position="195"/>
        <end position="422"/>
    </location>
</feature>
<evidence type="ECO:0000256" key="2">
    <source>
        <dbReference type="ARBA" id="ARBA00005991"/>
    </source>
</evidence>
<dbReference type="InterPro" id="IPR012677">
    <property type="entry name" value="Nucleotide-bd_a/b_plait_sf"/>
</dbReference>
<dbReference type="InterPro" id="IPR000504">
    <property type="entry name" value="RRM_dom"/>
</dbReference>
<dbReference type="GO" id="GO:0005737">
    <property type="term" value="C:cytoplasm"/>
    <property type="evidence" value="ECO:0007669"/>
    <property type="project" value="TreeGrafter"/>
</dbReference>
<dbReference type="CDD" id="cd12455">
    <property type="entry name" value="RRM_like_Smg4_UPF3"/>
    <property type="match status" value="1"/>
</dbReference>
<dbReference type="SUPFAM" id="SSF54928">
    <property type="entry name" value="RNA-binding domain, RBD"/>
    <property type="match status" value="2"/>
</dbReference>
<protein>
    <recommendedName>
        <fullName evidence="7">RRM domain-containing protein</fullName>
    </recommendedName>
</protein>
<evidence type="ECO:0000256" key="5">
    <source>
        <dbReference type="PROSITE-ProRule" id="PRU00176"/>
    </source>
</evidence>
<keyword evidence="9" id="KW-1185">Reference proteome</keyword>
<dbReference type="Gene3D" id="3.30.70.330">
    <property type="match status" value="2"/>
</dbReference>
<evidence type="ECO:0000259" key="7">
    <source>
        <dbReference type="PROSITE" id="PS50102"/>
    </source>
</evidence>
<dbReference type="Proteomes" id="UP001316803">
    <property type="component" value="Unassembled WGS sequence"/>
</dbReference>
<dbReference type="CDD" id="cd00590">
    <property type="entry name" value="RRM_SF"/>
    <property type="match status" value="1"/>
</dbReference>
<dbReference type="SMART" id="SM00360">
    <property type="entry name" value="RRM"/>
    <property type="match status" value="1"/>
</dbReference>
<dbReference type="PROSITE" id="PS50102">
    <property type="entry name" value="RRM"/>
    <property type="match status" value="1"/>
</dbReference>
<dbReference type="GO" id="GO:0003729">
    <property type="term" value="F:mRNA binding"/>
    <property type="evidence" value="ECO:0007669"/>
    <property type="project" value="TreeGrafter"/>
</dbReference>
<feature type="region of interest" description="Disordered" evidence="6">
    <location>
        <begin position="132"/>
        <end position="153"/>
    </location>
</feature>
<evidence type="ECO:0000256" key="6">
    <source>
        <dbReference type="SAM" id="MobiDB-lite"/>
    </source>
</evidence>
<keyword evidence="4" id="KW-0539">Nucleus</keyword>
<keyword evidence="3" id="KW-0866">Nonsense-mediated mRNA decay</keyword>
<dbReference type="PANTHER" id="PTHR13112:SF0">
    <property type="entry name" value="FI21285P1"/>
    <property type="match status" value="1"/>
</dbReference>
<dbReference type="GO" id="GO:0045727">
    <property type="term" value="P:positive regulation of translation"/>
    <property type="evidence" value="ECO:0007669"/>
    <property type="project" value="TreeGrafter"/>
</dbReference>
<feature type="compositionally biased region" description="Polar residues" evidence="6">
    <location>
        <begin position="603"/>
        <end position="613"/>
    </location>
</feature>
<dbReference type="InterPro" id="IPR005120">
    <property type="entry name" value="UPF3_dom"/>
</dbReference>
<keyword evidence="5" id="KW-0694">RNA-binding</keyword>
<reference evidence="8 9" key="1">
    <citation type="submission" date="2022-12" db="EMBL/GenBank/DDBJ databases">
        <title>Genomic features and morphological characterization of a novel Knufia sp. strain isolated from spacecraft assembly facility.</title>
        <authorList>
            <person name="Teixeira M."/>
            <person name="Chander A.M."/>
            <person name="Stajich J.E."/>
            <person name="Venkateswaran K."/>
        </authorList>
    </citation>
    <scope>NUCLEOTIDE SEQUENCE [LARGE SCALE GENOMIC DNA]</scope>
    <source>
        <strain evidence="8 9">FJI-L2-BK-P2</strain>
    </source>
</reference>
<accession>A0AAN8EH06</accession>
<proteinExistence type="inferred from homology"/>
<evidence type="ECO:0000313" key="8">
    <source>
        <dbReference type="EMBL" id="KAK5955589.1"/>
    </source>
</evidence>
<feature type="compositionally biased region" description="Gly residues" evidence="6">
    <location>
        <begin position="591"/>
        <end position="600"/>
    </location>
</feature>
<organism evidence="8 9">
    <name type="scientific">Knufia fluminis</name>
    <dbReference type="NCBI Taxonomy" id="191047"/>
    <lineage>
        <taxon>Eukaryota</taxon>
        <taxon>Fungi</taxon>
        <taxon>Dikarya</taxon>
        <taxon>Ascomycota</taxon>
        <taxon>Pezizomycotina</taxon>
        <taxon>Eurotiomycetes</taxon>
        <taxon>Chaetothyriomycetidae</taxon>
        <taxon>Chaetothyriales</taxon>
        <taxon>Trichomeriaceae</taxon>
        <taxon>Knufia</taxon>
    </lineage>
</organism>
<feature type="compositionally biased region" description="Polar residues" evidence="6">
    <location>
        <begin position="325"/>
        <end position="337"/>
    </location>
</feature>
<feature type="compositionally biased region" description="Gly residues" evidence="6">
    <location>
        <begin position="622"/>
        <end position="634"/>
    </location>
</feature>
<feature type="compositionally biased region" description="Low complexity" evidence="6">
    <location>
        <begin position="534"/>
        <end position="562"/>
    </location>
</feature>
<feature type="compositionally biased region" description="Polar residues" evidence="6">
    <location>
        <begin position="489"/>
        <end position="503"/>
    </location>
</feature>
<feature type="region of interest" description="Disordered" evidence="6">
    <location>
        <begin position="477"/>
        <end position="634"/>
    </location>
</feature>
<dbReference type="GO" id="GO:0000184">
    <property type="term" value="P:nuclear-transcribed mRNA catabolic process, nonsense-mediated decay"/>
    <property type="evidence" value="ECO:0007669"/>
    <property type="project" value="UniProtKB-KW"/>
</dbReference>
<feature type="compositionally biased region" description="Pro residues" evidence="6">
    <location>
        <begin position="360"/>
        <end position="369"/>
    </location>
</feature>
<comment type="caution">
    <text evidence="8">The sequence shown here is derived from an EMBL/GenBank/DDBJ whole genome shotgun (WGS) entry which is preliminary data.</text>
</comment>
<dbReference type="InterPro" id="IPR039722">
    <property type="entry name" value="Upf3"/>
</dbReference>
<dbReference type="EMBL" id="JAKLMC020000006">
    <property type="protein sequence ID" value="KAK5955589.1"/>
    <property type="molecule type" value="Genomic_DNA"/>
</dbReference>
<feature type="compositionally biased region" description="Polar residues" evidence="6">
    <location>
        <begin position="221"/>
        <end position="239"/>
    </location>
</feature>
<dbReference type="PANTHER" id="PTHR13112">
    <property type="entry name" value="UPF3 REGULATOR OF NONSENSE TRANSCRIPTS-LIKE PROTEIN"/>
    <property type="match status" value="1"/>
</dbReference>
<comment type="similarity">
    <text evidence="2">Belongs to the RENT3 family.</text>
</comment>
<feature type="region of interest" description="Disordered" evidence="6">
    <location>
        <begin position="1"/>
        <end position="30"/>
    </location>
</feature>
<dbReference type="Pfam" id="PF00076">
    <property type="entry name" value="RRM_1"/>
    <property type="match status" value="1"/>
</dbReference>
<dbReference type="InterPro" id="IPR035979">
    <property type="entry name" value="RBD_domain_sf"/>
</dbReference>
<gene>
    <name evidence="8" type="ORF">OHC33_003230</name>
</gene>
<evidence type="ECO:0000256" key="3">
    <source>
        <dbReference type="ARBA" id="ARBA00023161"/>
    </source>
</evidence>
<evidence type="ECO:0000313" key="9">
    <source>
        <dbReference type="Proteomes" id="UP001316803"/>
    </source>
</evidence>
<name>A0AAN8EH06_9EURO</name>
<sequence>MPSNTKGRGVLPINAAQTRKPFKQGPRPPAPRLKLIIRRLPPGLTEAEFWECIGADWHVGQGKIDWAAFKPGKISKDLAKPSRPGRAYLKVKEPAHLDLLSAHVKAVTFQDAKNSTRDSCLVGPPSLEFAPYNKVSTGRRQPDKRQGTIDQDPEFIDFLQSLTEPITKAAANGDADGKPEKVTITPLIQYIKDKKANKAKEKEAAAAKASKKGQDVKDAKNTSPSKSEQTTVVKKTANTDAEKARVAKATQQAVDSIKRSVAEIKGQAPPTKQEQQVAAKAPTTPTQPTPKRERQRGDASAAARIIGRDLGLVPKEGRIPRTPRAVSTPTGSTNTPLTGPAAIKSPPPQSVATPASPQTPSTPPQPPTGPRNLRNATLQPSPLRPSPLPQPTKSTKPPPQPSSGAKSAFLKHANPSQGVTEELLRSTFSTYGTLTRCEIDKKKGLAYVDFTDTDGLRKAMAASPVKVGNSNVVVLENRSPYKKAAQPGSRPNTGSPITSNASSPRVAHASLASVAEQAGRPVTPAGTSTESTKTDATAVAPTTPSTAAPPLTDSTSLASVSPAQPPSAPRGNNARGTGTPRGNFRGRGFRGRGGQYGRGGNRAASTPVGNMAQSGPSTPGAATGGGAGNGDAKS</sequence>
<evidence type="ECO:0000256" key="1">
    <source>
        <dbReference type="ARBA" id="ARBA00004123"/>
    </source>
</evidence>
<dbReference type="Pfam" id="PF03467">
    <property type="entry name" value="Smg4_UPF3"/>
    <property type="match status" value="1"/>
</dbReference>
<dbReference type="AlphaFoldDB" id="A0AAN8EH06"/>
<evidence type="ECO:0000256" key="4">
    <source>
        <dbReference type="ARBA" id="ARBA00023242"/>
    </source>
</evidence>